<comment type="caution">
    <text evidence="2">The sequence shown here is derived from an EMBL/GenBank/DDBJ whole genome shotgun (WGS) entry which is preliminary data.</text>
</comment>
<dbReference type="EMBL" id="MAUE01000002">
    <property type="protein sequence ID" value="OCW30294.1"/>
    <property type="molecule type" value="Genomic_DNA"/>
</dbReference>
<gene>
    <name evidence="1" type="ORF">BBG20_01935</name>
    <name evidence="2" type="ORF">C9382_31205</name>
</gene>
<dbReference type="OrthoDB" id="8660079at2"/>
<dbReference type="Proteomes" id="UP000240571">
    <property type="component" value="Unassembled WGS sequence"/>
</dbReference>
<evidence type="ECO:0000313" key="1">
    <source>
        <dbReference type="EMBL" id="OCW30294.1"/>
    </source>
</evidence>
<evidence type="ECO:0000313" key="3">
    <source>
        <dbReference type="Proteomes" id="UP000095081"/>
    </source>
</evidence>
<accession>A0A2T4FIP5</accession>
<dbReference type="EMBL" id="PYWW01000059">
    <property type="protein sequence ID" value="PTC23295.1"/>
    <property type="molecule type" value="Genomic_DNA"/>
</dbReference>
<keyword evidence="3" id="KW-1185">Reference proteome</keyword>
<dbReference type="CDD" id="cd00736">
    <property type="entry name" value="lambda_lys-like"/>
    <property type="match status" value="1"/>
</dbReference>
<reference evidence="2 4" key="2">
    <citation type="submission" date="2018-03" db="EMBL/GenBank/DDBJ databases">
        <title>Diversity of bacteria associated with corn roots inoculated with woodland soils in Canada, and Description of Pseudomonas aylmerense sp. nov.</title>
        <authorList>
            <person name="Tambong J.T."/>
            <person name="Xu R."/>
            <person name="Tchagang C."/>
        </authorList>
    </citation>
    <scope>NUCLEOTIDE SEQUENCE [LARGE SCALE GENOMIC DNA]</scope>
    <source>
        <strain evidence="2 4">S1E44</strain>
    </source>
</reference>
<reference evidence="1 3" key="1">
    <citation type="submission" date="2016-06" db="EMBL/GenBank/DDBJ databases">
        <title>Draft genome sequence of Pseudomonas sp. S1E40, a novel strain antagonistic activity to fungal plant pathogen.</title>
        <authorList>
            <person name="Tambong J.T."/>
            <person name="Tchagang C."/>
            <person name="Xu R."/>
        </authorList>
    </citation>
    <scope>NUCLEOTIDE SEQUENCE [LARGE SCALE GENOMIC DNA]</scope>
    <source>
        <strain evidence="1 3">S1E40</strain>
    </source>
</reference>
<name>A0A2T4FIP5_9PSED</name>
<dbReference type="Gene3D" id="1.10.530.10">
    <property type="match status" value="1"/>
</dbReference>
<dbReference type="SUPFAM" id="SSF53955">
    <property type="entry name" value="Lysozyme-like"/>
    <property type="match status" value="1"/>
</dbReference>
<dbReference type="RefSeq" id="WP_065899755.1">
    <property type="nucleotide sequence ID" value="NZ_MAUE01000002.1"/>
</dbReference>
<sequence>MSQLSVAQAGSSNALAFLDMLAWSEGTSRSPVTVLDGYDVIVTGVDMKPEIFKDFSDHPFAKGRPSKVINSRGLTSNASGRYQQMLRDWPYYRSLLALPDFSPISQDLLALQHIRECRALSDVHAGQVESAIAKCRNIWASLPGAGYGQREHRVDDLIQQYRLADGVRS</sequence>
<proteinExistence type="predicted"/>
<dbReference type="Proteomes" id="UP000095081">
    <property type="component" value="Unassembled WGS sequence"/>
</dbReference>
<dbReference type="InterPro" id="IPR023346">
    <property type="entry name" value="Lysozyme-like_dom_sf"/>
</dbReference>
<evidence type="ECO:0000313" key="4">
    <source>
        <dbReference type="Proteomes" id="UP000240571"/>
    </source>
</evidence>
<evidence type="ECO:0000313" key="2">
    <source>
        <dbReference type="EMBL" id="PTC23295.1"/>
    </source>
</evidence>
<dbReference type="AlphaFoldDB" id="A0A2T4FIP5"/>
<organism evidence="2 4">
    <name type="scientific">Pseudomonas aylmerensis</name>
    <dbReference type="NCBI Taxonomy" id="1869229"/>
    <lineage>
        <taxon>Bacteria</taxon>
        <taxon>Pseudomonadati</taxon>
        <taxon>Pseudomonadota</taxon>
        <taxon>Gammaproteobacteria</taxon>
        <taxon>Pseudomonadales</taxon>
        <taxon>Pseudomonadaceae</taxon>
        <taxon>Pseudomonas</taxon>
    </lineage>
</organism>
<protein>
    <submittedName>
        <fullName evidence="2">Lysozyme</fullName>
    </submittedName>
</protein>